<dbReference type="CDD" id="cd19511">
    <property type="entry name" value="RecA-like_CDC48_r2-like"/>
    <property type="match status" value="1"/>
</dbReference>
<gene>
    <name evidence="3" type="ORF">J3Q64DRAFT_1863111</name>
</gene>
<keyword evidence="4" id="KW-1185">Reference proteome</keyword>
<keyword evidence="1" id="KW-0547">Nucleotide-binding</keyword>
<dbReference type="Gene3D" id="3.40.50.300">
    <property type="entry name" value="P-loop containing nucleotide triphosphate hydrolases"/>
    <property type="match status" value="3"/>
</dbReference>
<evidence type="ECO:0000313" key="3">
    <source>
        <dbReference type="EMBL" id="KAL0083735.1"/>
    </source>
</evidence>
<keyword evidence="3" id="KW-0378">Hydrolase</keyword>
<organism evidence="3 4">
    <name type="scientific">Phycomyces blakesleeanus</name>
    <dbReference type="NCBI Taxonomy" id="4837"/>
    <lineage>
        <taxon>Eukaryota</taxon>
        <taxon>Fungi</taxon>
        <taxon>Fungi incertae sedis</taxon>
        <taxon>Mucoromycota</taxon>
        <taxon>Mucoromycotina</taxon>
        <taxon>Mucoromycetes</taxon>
        <taxon>Mucorales</taxon>
        <taxon>Phycomycetaceae</taxon>
        <taxon>Phycomyces</taxon>
    </lineage>
</organism>
<proteinExistence type="inferred from homology"/>
<dbReference type="InterPro" id="IPR050168">
    <property type="entry name" value="AAA_ATPase_domain"/>
</dbReference>
<evidence type="ECO:0000313" key="4">
    <source>
        <dbReference type="Proteomes" id="UP001448207"/>
    </source>
</evidence>
<sequence>MLVSPGTVITSRSPRSTLTVKVVSCSSKDIPALVKNATRISIADQPISTSVETLSKNIASLSLSSDAPTSPRGQKPTGLEKAYEALYEVLSYPFLYRDWIATLGIECPKGILLYGPPGVGKTFLVTSVAEACGAKDALTPHRDRAQSHENRVVAQLLTLMDGIASRGRLVIIGATNRPNSIDPALRRPGRFDREISIDAPDKGTRHALITSQLRSMPIDESVDIETLATMTNGYVAADITSLCREAAMHAVQKATKDLAKEMYVSMEDFMVAFGSVGPSMQRGFQVQVEQTGWDDIGGLEDVKKKLKQAVEWPILHKDSFIRLGLKPPRGILLYGPPGCSKTTLVKVIASSSGAAFLSINGAQLYSPYVGDSEKIIRTTFQKARASAPSIIFLDETEAIVGKRDMGNGGGGGDSVQERVLSTLLNEMDGVETAESVLVVGATNRPDMLDAALLRPGRFDRLVYVPPPDFKARWEILKIHTRRIPLSEDVNLEVVADCTDYYTGADLQNVCREAAMISLRENHSAAKVTMEHFLQALATIPASNPDEKKYQMASDRNE</sequence>
<dbReference type="Gene3D" id="1.10.8.60">
    <property type="match status" value="2"/>
</dbReference>
<feature type="domain" description="AAA+ ATPase" evidence="2">
    <location>
        <begin position="107"/>
        <end position="201"/>
    </location>
</feature>
<evidence type="ECO:0000256" key="1">
    <source>
        <dbReference type="RuleBase" id="RU003651"/>
    </source>
</evidence>
<accession>A0ABR3AXF3</accession>
<dbReference type="Proteomes" id="UP001448207">
    <property type="component" value="Unassembled WGS sequence"/>
</dbReference>
<dbReference type="GO" id="GO:0016787">
    <property type="term" value="F:hydrolase activity"/>
    <property type="evidence" value="ECO:0007669"/>
    <property type="project" value="UniProtKB-KW"/>
</dbReference>
<dbReference type="Pfam" id="PF17862">
    <property type="entry name" value="AAA_lid_3"/>
    <property type="match status" value="2"/>
</dbReference>
<comment type="similarity">
    <text evidence="1">Belongs to the AAA ATPase family.</text>
</comment>
<name>A0ABR3AXF3_PHYBL</name>
<dbReference type="EMBL" id="JBCLYO010000013">
    <property type="protein sequence ID" value="KAL0083735.1"/>
    <property type="molecule type" value="Genomic_DNA"/>
</dbReference>
<dbReference type="Pfam" id="PF00004">
    <property type="entry name" value="AAA"/>
    <property type="match status" value="3"/>
</dbReference>
<dbReference type="SMART" id="SM00382">
    <property type="entry name" value="AAA"/>
    <property type="match status" value="2"/>
</dbReference>
<dbReference type="PANTHER" id="PTHR23077:SF117">
    <property type="entry name" value="AAA+ ATPASE DOMAIN-CONTAINING PROTEIN"/>
    <property type="match status" value="1"/>
</dbReference>
<evidence type="ECO:0000259" key="2">
    <source>
        <dbReference type="SMART" id="SM00382"/>
    </source>
</evidence>
<keyword evidence="1" id="KW-0067">ATP-binding</keyword>
<protein>
    <submittedName>
        <fullName evidence="3">P-loop containing nucleoside triphosphate hydrolase protein</fullName>
    </submittedName>
</protein>
<dbReference type="InterPro" id="IPR027417">
    <property type="entry name" value="P-loop_NTPase"/>
</dbReference>
<dbReference type="InterPro" id="IPR003593">
    <property type="entry name" value="AAA+_ATPase"/>
</dbReference>
<dbReference type="InterPro" id="IPR003959">
    <property type="entry name" value="ATPase_AAA_core"/>
</dbReference>
<dbReference type="PANTHER" id="PTHR23077">
    <property type="entry name" value="AAA-FAMILY ATPASE"/>
    <property type="match status" value="1"/>
</dbReference>
<reference evidence="3 4" key="1">
    <citation type="submission" date="2024-04" db="EMBL/GenBank/DDBJ databases">
        <title>Symmetric and asymmetric DNA N6-adenine methylation regulates different biological responses in Mucorales.</title>
        <authorList>
            <consortium name="Lawrence Berkeley National Laboratory"/>
            <person name="Lax C."/>
            <person name="Mondo S.J."/>
            <person name="Osorio-Concepcion M."/>
            <person name="Muszewska A."/>
            <person name="Corrochano-Luque M."/>
            <person name="Gutierrez G."/>
            <person name="Riley R."/>
            <person name="Lipzen A."/>
            <person name="Guo J."/>
            <person name="Hundley H."/>
            <person name="Amirebrahimi M."/>
            <person name="Ng V."/>
            <person name="Lorenzo-Gutierrez D."/>
            <person name="Binder U."/>
            <person name="Yang J."/>
            <person name="Song Y."/>
            <person name="Canovas D."/>
            <person name="Navarro E."/>
            <person name="Freitag M."/>
            <person name="Gabaldon T."/>
            <person name="Grigoriev I.V."/>
            <person name="Corrochano L.M."/>
            <person name="Nicolas F.E."/>
            <person name="Garre V."/>
        </authorList>
    </citation>
    <scope>NUCLEOTIDE SEQUENCE [LARGE SCALE GENOMIC DNA]</scope>
    <source>
        <strain evidence="3 4">L51</strain>
    </source>
</reference>
<dbReference type="PRINTS" id="PR00830">
    <property type="entry name" value="ENDOLAPTASE"/>
</dbReference>
<dbReference type="SUPFAM" id="SSF52540">
    <property type="entry name" value="P-loop containing nucleoside triphosphate hydrolases"/>
    <property type="match status" value="2"/>
</dbReference>
<dbReference type="PROSITE" id="PS00674">
    <property type="entry name" value="AAA"/>
    <property type="match status" value="2"/>
</dbReference>
<comment type="caution">
    <text evidence="3">The sequence shown here is derived from an EMBL/GenBank/DDBJ whole genome shotgun (WGS) entry which is preliminary data.</text>
</comment>
<feature type="domain" description="AAA+ ATPase" evidence="2">
    <location>
        <begin position="327"/>
        <end position="468"/>
    </location>
</feature>
<dbReference type="InterPro" id="IPR003960">
    <property type="entry name" value="ATPase_AAA_CS"/>
</dbReference>
<dbReference type="InterPro" id="IPR041569">
    <property type="entry name" value="AAA_lid_3"/>
</dbReference>